<feature type="compositionally biased region" description="Acidic residues" evidence="1">
    <location>
        <begin position="343"/>
        <end position="368"/>
    </location>
</feature>
<name>A0ABY4YYN8_9MICO</name>
<feature type="compositionally biased region" description="Acidic residues" evidence="1">
    <location>
        <begin position="289"/>
        <end position="304"/>
    </location>
</feature>
<feature type="domain" description="DUF3071" evidence="2">
    <location>
        <begin position="1"/>
        <end position="165"/>
    </location>
</feature>
<reference evidence="3" key="1">
    <citation type="submission" date="2022-06" db="EMBL/GenBank/DDBJ databases">
        <title>Ornithinimicrobium HY1793.</title>
        <authorList>
            <person name="Huang Y."/>
        </authorList>
    </citation>
    <scope>NUCLEOTIDE SEQUENCE</scope>
    <source>
        <strain evidence="3">HY1793</strain>
    </source>
</reference>
<dbReference type="EMBL" id="CP099489">
    <property type="protein sequence ID" value="USQ81756.1"/>
    <property type="molecule type" value="Genomic_DNA"/>
</dbReference>
<evidence type="ECO:0000256" key="1">
    <source>
        <dbReference type="SAM" id="MobiDB-lite"/>
    </source>
</evidence>
<feature type="compositionally biased region" description="Acidic residues" evidence="1">
    <location>
        <begin position="485"/>
        <end position="507"/>
    </location>
</feature>
<proteinExistence type="predicted"/>
<gene>
    <name evidence="3" type="primary">sepH</name>
    <name evidence="3" type="ORF">NF556_08955</name>
</gene>
<feature type="region of interest" description="Disordered" evidence="1">
    <location>
        <begin position="184"/>
        <end position="587"/>
    </location>
</feature>
<evidence type="ECO:0000259" key="2">
    <source>
        <dbReference type="Pfam" id="PF11268"/>
    </source>
</evidence>
<feature type="compositionally biased region" description="Acidic residues" evidence="1">
    <location>
        <begin position="382"/>
        <end position="474"/>
    </location>
</feature>
<feature type="compositionally biased region" description="Polar residues" evidence="1">
    <location>
        <begin position="529"/>
        <end position="539"/>
    </location>
</feature>
<feature type="compositionally biased region" description="Low complexity" evidence="1">
    <location>
        <begin position="278"/>
        <end position="288"/>
    </location>
</feature>
<feature type="compositionally biased region" description="Low complexity" evidence="1">
    <location>
        <begin position="475"/>
        <end position="484"/>
    </location>
</feature>
<dbReference type="InterPro" id="IPR021421">
    <property type="entry name" value="DUF3071"/>
</dbReference>
<dbReference type="InterPro" id="IPR047682">
    <property type="entry name" value="SepH-like"/>
</dbReference>
<sequence length="587" mass="62033">MEQLRFTAVHEDGQHLVLSTADGTEVLLPVDARLRSALRSRSASADTPATPLSPRNVQAMIRAGQSPDEVAEITGWPAERVARFEGPILAEREHISGMAQAAHVRGRAPEGGVPSLGARVLDRLAERGVDTDNVGWDATRPEGGVWTVVVSFVAGQRQRAAAWRFDPQDRTVEALDDEARWLSEDEQALPGVSAAPSRGGRAPAKPLLSNRTSAGEVELMTSMRERSRSRGRRKKASTSSTDPAGLPQLEHAPDDVLPLEDLAYDPDTMGLPPAAHGESPAPDVAAEPAAEEESAEVAAEEEPAEVAPVEAKRGAAKGKARRGGAAADRDGGQTAYDVPLQFDNDDAALEEEGLEDDGLDDDGLDELEPERSPQDATLDDLFGPEDEDDAGDEGLDDAADNDADGGSDDADVSQIESVEDASDADEPDVNDPDVDEPDVDESGEDDLELELGEEPLAEDAAELGGDLDADEAETSLDTSPPVDTDSPDESDVAADDDEADVAADDVVVETHSAEPTGAADDEPRPGNDPTPTDEATPSTDAEAVTDDKPESTDATEQPTAKPKRRKDGRPGVPSWDDIMFGAKDRRS</sequence>
<evidence type="ECO:0000313" key="3">
    <source>
        <dbReference type="EMBL" id="USQ81756.1"/>
    </source>
</evidence>
<protein>
    <submittedName>
        <fullName evidence="3">Septation protein SepH</fullName>
    </submittedName>
</protein>
<evidence type="ECO:0000313" key="4">
    <source>
        <dbReference type="Proteomes" id="UP001056455"/>
    </source>
</evidence>
<dbReference type="RefSeq" id="WP_252595292.1">
    <property type="nucleotide sequence ID" value="NZ_CP099489.1"/>
</dbReference>
<dbReference type="Pfam" id="PF11268">
    <property type="entry name" value="DUF3071"/>
    <property type="match status" value="1"/>
</dbReference>
<dbReference type="NCBIfam" id="NF040712">
    <property type="entry name" value="SepH"/>
    <property type="match status" value="1"/>
</dbReference>
<accession>A0ABY4YYN8</accession>
<keyword evidence="4" id="KW-1185">Reference proteome</keyword>
<dbReference type="Proteomes" id="UP001056455">
    <property type="component" value="Chromosome"/>
</dbReference>
<organism evidence="3 4">
    <name type="scientific">Ornithinimicrobium faecis</name>
    <dbReference type="NCBI Taxonomy" id="2934158"/>
    <lineage>
        <taxon>Bacteria</taxon>
        <taxon>Bacillati</taxon>
        <taxon>Actinomycetota</taxon>
        <taxon>Actinomycetes</taxon>
        <taxon>Micrococcales</taxon>
        <taxon>Ornithinimicrobiaceae</taxon>
        <taxon>Ornithinimicrobium</taxon>
    </lineage>
</organism>